<comment type="caution">
    <text evidence="2">The sequence shown here is derived from an EMBL/GenBank/DDBJ whole genome shotgun (WGS) entry which is preliminary data.</text>
</comment>
<evidence type="ECO:0000256" key="1">
    <source>
        <dbReference type="SAM" id="MobiDB-lite"/>
    </source>
</evidence>
<dbReference type="EMBL" id="JACJIJ010000002">
    <property type="protein sequence ID" value="MBA9058204.1"/>
    <property type="molecule type" value="Genomic_DNA"/>
</dbReference>
<evidence type="ECO:0000313" key="2">
    <source>
        <dbReference type="EMBL" id="MBA9058204.1"/>
    </source>
</evidence>
<sequence>MSNGRTSYVCLACRISYKQLYDRARQRTCPRCAGPMLHAGSAFAAPRRQDRAAWRTLTVLLNAGVGFHKSCCGGPGYRPRTPREVRERMAYARRSGTPVAEALVRCDPPWQGPAGRSAGRTRPRGPGLSGA</sequence>
<dbReference type="RefSeq" id="WP_182778391.1">
    <property type="nucleotide sequence ID" value="NZ_BAAAHW010000014.1"/>
</dbReference>
<dbReference type="GO" id="GO:0000428">
    <property type="term" value="C:DNA-directed RNA polymerase complex"/>
    <property type="evidence" value="ECO:0007669"/>
    <property type="project" value="UniProtKB-KW"/>
</dbReference>
<organism evidence="2 3">
    <name type="scientific">Streptomyces murinus</name>
    <dbReference type="NCBI Taxonomy" id="33900"/>
    <lineage>
        <taxon>Bacteria</taxon>
        <taxon>Bacillati</taxon>
        <taxon>Actinomycetota</taxon>
        <taxon>Actinomycetes</taxon>
        <taxon>Kitasatosporales</taxon>
        <taxon>Streptomycetaceae</taxon>
        <taxon>Streptomyces</taxon>
    </lineage>
</organism>
<protein>
    <submittedName>
        <fullName evidence="2">DNA-directed RNA polymerase subunit RPC12/RpoP</fullName>
    </submittedName>
</protein>
<feature type="region of interest" description="Disordered" evidence="1">
    <location>
        <begin position="106"/>
        <end position="131"/>
    </location>
</feature>
<accession>A0A7W3NWW4</accession>
<keyword evidence="2" id="KW-0240">DNA-directed RNA polymerase</keyword>
<keyword evidence="2" id="KW-0804">Transcription</keyword>
<evidence type="ECO:0000313" key="3">
    <source>
        <dbReference type="Proteomes" id="UP000577386"/>
    </source>
</evidence>
<proteinExistence type="predicted"/>
<keyword evidence="3" id="KW-1185">Reference proteome</keyword>
<dbReference type="Proteomes" id="UP000577386">
    <property type="component" value="Unassembled WGS sequence"/>
</dbReference>
<gene>
    <name evidence="2" type="ORF">HDA42_007382</name>
</gene>
<name>A0A7W3NWW4_STRMR</name>
<dbReference type="AlphaFoldDB" id="A0A7W3NWW4"/>
<reference evidence="2 3" key="1">
    <citation type="submission" date="2020-08" db="EMBL/GenBank/DDBJ databases">
        <title>Sequencing the genomes of 1000 actinobacteria strains.</title>
        <authorList>
            <person name="Klenk H.-P."/>
        </authorList>
    </citation>
    <scope>NUCLEOTIDE SEQUENCE [LARGE SCALE GENOMIC DNA]</scope>
    <source>
        <strain evidence="2 3">DSM 41827</strain>
    </source>
</reference>
<dbReference type="GeneID" id="93978650"/>